<feature type="domain" description="Glycosyltransferase subfamily 4-like N-terminal" evidence="1">
    <location>
        <begin position="19"/>
        <end position="180"/>
    </location>
</feature>
<evidence type="ECO:0000259" key="1">
    <source>
        <dbReference type="Pfam" id="PF13439"/>
    </source>
</evidence>
<reference evidence="2" key="1">
    <citation type="submission" date="2014-03" db="EMBL/GenBank/DDBJ databases">
        <authorList>
            <person name="Genoscope - CEA"/>
        </authorList>
    </citation>
    <scope>NUCLEOTIDE SEQUENCE [LARGE SCALE GENOMIC DNA]</scope>
    <source>
        <strain evidence="2">CF27</strain>
    </source>
</reference>
<dbReference type="InterPro" id="IPR028098">
    <property type="entry name" value="Glyco_trans_4-like_N"/>
</dbReference>
<accession>A0A060USX4</accession>
<evidence type="ECO:0000313" key="3">
    <source>
        <dbReference type="EMBL" id="SMH67771.1"/>
    </source>
</evidence>
<evidence type="ECO:0000313" key="2">
    <source>
        <dbReference type="EMBL" id="CDQ11411.1"/>
    </source>
</evidence>
<dbReference type="CDD" id="cd03814">
    <property type="entry name" value="GT4-like"/>
    <property type="match status" value="1"/>
</dbReference>
<dbReference type="PANTHER" id="PTHR45947:SF3">
    <property type="entry name" value="SULFOQUINOVOSYL TRANSFERASE SQD2"/>
    <property type="match status" value="1"/>
</dbReference>
<name>A0A060USX4_9PROT</name>
<gene>
    <name evidence="3" type="ORF">AFERRI_50973</name>
    <name evidence="2" type="ORF">AFERRI_530306</name>
</gene>
<dbReference type="RefSeq" id="WP_035194381.1">
    <property type="nucleotide sequence ID" value="NZ_CCCS020000049.1"/>
</dbReference>
<reference evidence="2" key="2">
    <citation type="submission" date="2014-07" db="EMBL/GenBank/DDBJ databases">
        <title>Initial genome analysis of the psychrotolerant acidophile Acidithiobacillus ferrivorans CF27: insights into iron and sulfur oxidation pathways and into biofilm formation.</title>
        <authorList>
            <person name="Talla E."/>
            <person name="Hedrich S."/>
            <person name="Mangenot S."/>
            <person name="Ji B."/>
            <person name="Johnson D.B."/>
            <person name="Barbe V."/>
            <person name="Bonnefoy V."/>
        </authorList>
    </citation>
    <scope>NUCLEOTIDE SEQUENCE [LARGE SCALE GENOMIC DNA]</scope>
    <source>
        <strain evidence="2">CF27</strain>
    </source>
</reference>
<proteinExistence type="predicted"/>
<dbReference type="Proteomes" id="UP000193925">
    <property type="component" value="Chromosome AFERRI"/>
</dbReference>
<dbReference type="EMBL" id="CCCS020000049">
    <property type="protein sequence ID" value="CDQ11411.1"/>
    <property type="molecule type" value="Genomic_DNA"/>
</dbReference>
<protein>
    <submittedName>
        <fullName evidence="2">Glycosyl transferase group 1</fullName>
    </submittedName>
</protein>
<dbReference type="GO" id="GO:0016757">
    <property type="term" value="F:glycosyltransferase activity"/>
    <property type="evidence" value="ECO:0007669"/>
    <property type="project" value="TreeGrafter"/>
</dbReference>
<evidence type="ECO:0000313" key="4">
    <source>
        <dbReference type="Proteomes" id="UP000193925"/>
    </source>
</evidence>
<organism evidence="2">
    <name type="scientific">Acidithiobacillus ferrivorans</name>
    <dbReference type="NCBI Taxonomy" id="160808"/>
    <lineage>
        <taxon>Bacteria</taxon>
        <taxon>Pseudomonadati</taxon>
        <taxon>Pseudomonadota</taxon>
        <taxon>Acidithiobacillia</taxon>
        <taxon>Acidithiobacillales</taxon>
        <taxon>Acidithiobacillaceae</taxon>
        <taxon>Acidithiobacillus</taxon>
    </lineage>
</organism>
<keyword evidence="2" id="KW-0808">Transferase</keyword>
<dbReference type="InterPro" id="IPR050194">
    <property type="entry name" value="Glycosyltransferase_grp1"/>
</dbReference>
<dbReference type="SUPFAM" id="SSF53756">
    <property type="entry name" value="UDP-Glycosyltransferase/glycogen phosphorylase"/>
    <property type="match status" value="1"/>
</dbReference>
<reference evidence="3 4" key="3">
    <citation type="submission" date="2017-03" db="EMBL/GenBank/DDBJ databases">
        <authorList>
            <person name="Regsiter A."/>
            <person name="William W."/>
        </authorList>
    </citation>
    <scope>NUCLEOTIDE SEQUENCE [LARGE SCALE GENOMIC DNA]</scope>
    <source>
        <strain evidence="3">PRJEB5721</strain>
    </source>
</reference>
<dbReference type="AlphaFoldDB" id="A0A060USX4"/>
<dbReference type="Pfam" id="PF13439">
    <property type="entry name" value="Glyco_transf_4"/>
    <property type="match status" value="1"/>
</dbReference>
<sequence>MSEGFAHLALITETYPPEVNGVAHTLQRMVESLRERGYRVTVLRPQQTGERAGGDLFRALSLPFYPQVRVGYSRSGHILQRLRVLRPDLVHIATEGPLGLAGLRAARHLKIPVVSSFHTNFDDYARHYRLQFLQGLVLRYLRSFHNATRKTLVPSRGTFVHLQAQGFLNLAMWRRGVDTALFNPRWRSAALRAQLGLDGDDALLIYVGRLAHEKNIPVLMKAYEHLRKTWQGPGRLHLALIGDGPLAASLTRLHLAGFSLAGIQKGENLARWYASADLFCFPSCSETFGNVVLEAMASALPVLAYDTSGVNEHFRSPDEGVLLPLEGDFASAISKLLMDRARLREMGWRARQRAEGQTWTRIFDALIGEYRNSLEKIS</sequence>
<keyword evidence="4" id="KW-1185">Reference proteome</keyword>
<dbReference type="PANTHER" id="PTHR45947">
    <property type="entry name" value="SULFOQUINOVOSYL TRANSFERASE SQD2"/>
    <property type="match status" value="1"/>
</dbReference>
<dbReference type="Pfam" id="PF13692">
    <property type="entry name" value="Glyco_trans_1_4"/>
    <property type="match status" value="1"/>
</dbReference>
<dbReference type="EMBL" id="LT841305">
    <property type="protein sequence ID" value="SMH67771.1"/>
    <property type="molecule type" value="Genomic_DNA"/>
</dbReference>
<dbReference type="Gene3D" id="3.40.50.2000">
    <property type="entry name" value="Glycogen Phosphorylase B"/>
    <property type="match status" value="2"/>
</dbReference>